<dbReference type="InterPro" id="IPR009060">
    <property type="entry name" value="UBA-like_sf"/>
</dbReference>
<accession>D7FKT4</accession>
<dbReference type="InterPro" id="IPR015940">
    <property type="entry name" value="UBA"/>
</dbReference>
<feature type="region of interest" description="Disordered" evidence="1">
    <location>
        <begin position="517"/>
        <end position="546"/>
    </location>
</feature>
<feature type="compositionally biased region" description="Low complexity" evidence="1">
    <location>
        <begin position="337"/>
        <end position="348"/>
    </location>
</feature>
<dbReference type="InParanoid" id="D7FKT4"/>
<feature type="compositionally biased region" description="Low complexity" evidence="1">
    <location>
        <begin position="230"/>
        <end position="264"/>
    </location>
</feature>
<dbReference type="AlphaFoldDB" id="D7FKT4"/>
<dbReference type="SUPFAM" id="SSF46934">
    <property type="entry name" value="UBA-like"/>
    <property type="match status" value="1"/>
</dbReference>
<evidence type="ECO:0000256" key="1">
    <source>
        <dbReference type="SAM" id="MobiDB-lite"/>
    </source>
</evidence>
<name>D7FKT4_ECTSI</name>
<keyword evidence="4" id="KW-1185">Reference proteome</keyword>
<dbReference type="EMBL" id="FN649737">
    <property type="protein sequence ID" value="CBJ29479.1"/>
    <property type="molecule type" value="Genomic_DNA"/>
</dbReference>
<feature type="compositionally biased region" description="Gly residues" evidence="1">
    <location>
        <begin position="444"/>
        <end position="453"/>
    </location>
</feature>
<protein>
    <recommendedName>
        <fullName evidence="2">UBA domain-containing protein</fullName>
    </recommendedName>
</protein>
<dbReference type="Gene3D" id="1.10.8.10">
    <property type="entry name" value="DNA helicase RuvA subunit, C-terminal domain"/>
    <property type="match status" value="1"/>
</dbReference>
<feature type="compositionally biased region" description="Polar residues" evidence="1">
    <location>
        <begin position="209"/>
        <end position="222"/>
    </location>
</feature>
<dbReference type="PROSITE" id="PS50030">
    <property type="entry name" value="UBA"/>
    <property type="match status" value="1"/>
</dbReference>
<feature type="compositionally biased region" description="Acidic residues" evidence="1">
    <location>
        <begin position="428"/>
        <end position="443"/>
    </location>
</feature>
<feature type="region of interest" description="Disordered" evidence="1">
    <location>
        <begin position="337"/>
        <end position="359"/>
    </location>
</feature>
<sequence>MSSRSLLRACSYTFGVGRPLAAAGSYHRDFNFDGTPTTHPGACCMCHFMLNLPPLTGGGASQNREGTYTYPQLLQIVPGNRSRVLTAGGLWRASVAPTTPRTHSSDTQPPSSLVPLLAATGFLLDYFEPRRFATTPMEDSSPAASSETLATTTTGNMSLLEVQSEQLAIKLQQEAYGGDGAANSTDGDAGVKDDASGAGRQQWPIPGAQDSSSFSQTPNASQGAWGVPGRSAADLLRSANASAAATPASSQEQSSSPPADTAATRSSSAAAAAAADLAVVPLGAESIGALVGMGIDQAWAAAALRRCGGNDVSRAVEYCFSHDMGALAEEDARAFEAATAADASQQQHQDNETQHQQPDADSDMAFALALDQEERRLFEARRSTAAATLATEQGTFGSKDPPQRWGVADAEALMDGGGEDLLSQDTELREDGDEGGGLEEEEGGGGFRAVPGGGRRKGKMPLFKNSEGEVVSKHDAVICGRMNARDASNLEGVGDLTAAGVRLGNRTFNSLKRDIRKKKEKGMAAGGRVEQGEWVPGDDDDDVMAS</sequence>
<gene>
    <name evidence="3" type="ORF">Esi_0149_0005</name>
</gene>
<feature type="region of interest" description="Disordered" evidence="1">
    <location>
        <begin position="178"/>
        <end position="264"/>
    </location>
</feature>
<reference evidence="3 4" key="1">
    <citation type="journal article" date="2010" name="Nature">
        <title>The Ectocarpus genome and the independent evolution of multicellularity in brown algae.</title>
        <authorList>
            <person name="Cock J.M."/>
            <person name="Sterck L."/>
            <person name="Rouze P."/>
            <person name="Scornet D."/>
            <person name="Allen A.E."/>
            <person name="Amoutzias G."/>
            <person name="Anthouard V."/>
            <person name="Artiguenave F."/>
            <person name="Aury J.M."/>
            <person name="Badger J.H."/>
            <person name="Beszteri B."/>
            <person name="Billiau K."/>
            <person name="Bonnet E."/>
            <person name="Bothwell J.H."/>
            <person name="Bowler C."/>
            <person name="Boyen C."/>
            <person name="Brownlee C."/>
            <person name="Carrano C.J."/>
            <person name="Charrier B."/>
            <person name="Cho G.Y."/>
            <person name="Coelho S.M."/>
            <person name="Collen J."/>
            <person name="Corre E."/>
            <person name="Da Silva C."/>
            <person name="Delage L."/>
            <person name="Delaroque N."/>
            <person name="Dittami S.M."/>
            <person name="Doulbeau S."/>
            <person name="Elias M."/>
            <person name="Farnham G."/>
            <person name="Gachon C.M."/>
            <person name="Gschloessl B."/>
            <person name="Heesch S."/>
            <person name="Jabbari K."/>
            <person name="Jubin C."/>
            <person name="Kawai H."/>
            <person name="Kimura K."/>
            <person name="Kloareg B."/>
            <person name="Kupper F.C."/>
            <person name="Lang D."/>
            <person name="Le Bail A."/>
            <person name="Leblanc C."/>
            <person name="Lerouge P."/>
            <person name="Lohr M."/>
            <person name="Lopez P.J."/>
            <person name="Martens C."/>
            <person name="Maumus F."/>
            <person name="Michel G."/>
            <person name="Miranda-Saavedra D."/>
            <person name="Morales J."/>
            <person name="Moreau H."/>
            <person name="Motomura T."/>
            <person name="Nagasato C."/>
            <person name="Napoli C.A."/>
            <person name="Nelson D.R."/>
            <person name="Nyvall-Collen P."/>
            <person name="Peters A.F."/>
            <person name="Pommier C."/>
            <person name="Potin P."/>
            <person name="Poulain J."/>
            <person name="Quesneville H."/>
            <person name="Read B."/>
            <person name="Rensing S.A."/>
            <person name="Ritter A."/>
            <person name="Rousvoal S."/>
            <person name="Samanta M."/>
            <person name="Samson G."/>
            <person name="Schroeder D.C."/>
            <person name="Segurens B."/>
            <person name="Strittmatter M."/>
            <person name="Tonon T."/>
            <person name="Tregear J.W."/>
            <person name="Valentin K."/>
            <person name="von Dassow P."/>
            <person name="Yamagishi T."/>
            <person name="Van de Peer Y."/>
            <person name="Wincker P."/>
        </authorList>
    </citation>
    <scope>NUCLEOTIDE SEQUENCE [LARGE SCALE GENOMIC DNA]</scope>
    <source>
        <strain evidence="4">Ec32 / CCAP1310/4</strain>
    </source>
</reference>
<proteinExistence type="predicted"/>
<evidence type="ECO:0000259" key="2">
    <source>
        <dbReference type="PROSITE" id="PS50030"/>
    </source>
</evidence>
<dbReference type="EMBL" id="FN648060">
    <property type="protein sequence ID" value="CBJ29479.1"/>
    <property type="molecule type" value="Genomic_DNA"/>
</dbReference>
<evidence type="ECO:0000313" key="3">
    <source>
        <dbReference type="EMBL" id="CBJ29479.1"/>
    </source>
</evidence>
<feature type="region of interest" description="Disordered" evidence="1">
    <location>
        <begin position="428"/>
        <end position="461"/>
    </location>
</feature>
<organism evidence="3 4">
    <name type="scientific">Ectocarpus siliculosus</name>
    <name type="common">Brown alga</name>
    <name type="synonym">Conferva siliculosa</name>
    <dbReference type="NCBI Taxonomy" id="2880"/>
    <lineage>
        <taxon>Eukaryota</taxon>
        <taxon>Sar</taxon>
        <taxon>Stramenopiles</taxon>
        <taxon>Ochrophyta</taxon>
        <taxon>PX clade</taxon>
        <taxon>Phaeophyceae</taxon>
        <taxon>Ectocarpales</taxon>
        <taxon>Ectocarpaceae</taxon>
        <taxon>Ectocarpus</taxon>
    </lineage>
</organism>
<feature type="compositionally biased region" description="Acidic residues" evidence="1">
    <location>
        <begin position="536"/>
        <end position="546"/>
    </location>
</feature>
<dbReference type="SMART" id="SM00165">
    <property type="entry name" value="UBA"/>
    <property type="match status" value="1"/>
</dbReference>
<evidence type="ECO:0000313" key="4">
    <source>
        <dbReference type="Proteomes" id="UP000002630"/>
    </source>
</evidence>
<dbReference type="Proteomes" id="UP000002630">
    <property type="component" value="Linkage Group LG12"/>
</dbReference>
<feature type="domain" description="UBA" evidence="2">
    <location>
        <begin position="281"/>
        <end position="322"/>
    </location>
</feature>